<dbReference type="AlphaFoldDB" id="A0A0L0JLL4"/>
<organism evidence="6 7">
    <name type="scientific">Streptomyces acidiscabies</name>
    <dbReference type="NCBI Taxonomy" id="42234"/>
    <lineage>
        <taxon>Bacteria</taxon>
        <taxon>Bacillati</taxon>
        <taxon>Actinomycetota</taxon>
        <taxon>Actinomycetes</taxon>
        <taxon>Kitasatosporales</taxon>
        <taxon>Streptomycetaceae</taxon>
        <taxon>Streptomyces</taxon>
    </lineage>
</organism>
<evidence type="ECO:0000256" key="2">
    <source>
        <dbReference type="ARBA" id="ARBA00022643"/>
    </source>
</evidence>
<name>A0A0L0JLL4_9ACTN</name>
<proteinExistence type="predicted"/>
<dbReference type="InterPro" id="IPR050172">
    <property type="entry name" value="SsuD_RutA_monooxygenase"/>
</dbReference>
<dbReference type="PANTHER" id="PTHR42847">
    <property type="entry name" value="ALKANESULFONATE MONOOXYGENASE"/>
    <property type="match status" value="1"/>
</dbReference>
<keyword evidence="2" id="KW-0288">FMN</keyword>
<dbReference type="GO" id="GO:0008726">
    <property type="term" value="F:alkanesulfonate monooxygenase activity"/>
    <property type="evidence" value="ECO:0007669"/>
    <property type="project" value="TreeGrafter"/>
</dbReference>
<feature type="domain" description="Luciferase-like" evidence="5">
    <location>
        <begin position="10"/>
        <end position="208"/>
    </location>
</feature>
<evidence type="ECO:0000256" key="3">
    <source>
        <dbReference type="ARBA" id="ARBA00023002"/>
    </source>
</evidence>
<keyword evidence="3" id="KW-0560">Oxidoreductase</keyword>
<evidence type="ECO:0000256" key="4">
    <source>
        <dbReference type="ARBA" id="ARBA00023033"/>
    </source>
</evidence>
<dbReference type="PATRIC" id="fig|42234.21.peg.7523"/>
<dbReference type="PANTHER" id="PTHR42847:SF4">
    <property type="entry name" value="ALKANESULFONATE MONOOXYGENASE-RELATED"/>
    <property type="match status" value="1"/>
</dbReference>
<evidence type="ECO:0000313" key="7">
    <source>
        <dbReference type="Proteomes" id="UP000037151"/>
    </source>
</evidence>
<keyword evidence="4" id="KW-0503">Monooxygenase</keyword>
<dbReference type="SUPFAM" id="SSF51679">
    <property type="entry name" value="Bacterial luciferase-like"/>
    <property type="match status" value="1"/>
</dbReference>
<evidence type="ECO:0000256" key="1">
    <source>
        <dbReference type="ARBA" id="ARBA00022630"/>
    </source>
</evidence>
<dbReference type="InterPro" id="IPR011251">
    <property type="entry name" value="Luciferase-like_dom"/>
</dbReference>
<dbReference type="Proteomes" id="UP000037151">
    <property type="component" value="Unassembled WGS sequence"/>
</dbReference>
<sequence>MRLDIGVSLPTTGEDVPDVVEAARTAEQAGFDSVWVGDHLADGRPILESTVALAAAAAVTERVRLGFGVLQLALRHPAWAAKQIGSLQTLSRGRLVLGVGAGGDTPLEWAAAGVPVAERGARTDRALAALPELLAGKGEPQLLPEAGMPPVWIGGGSDAALRRAGRHGDGWLAAATPPEEIRGAAGRLGSYAREYGREVPQTGCLVIVAAGGRADDLAGFLTARLGLTPERAAATAVAGEPAELAGRLARYLDAGVRQLVLVPFGGDWRTQYDLLAEARRALVG</sequence>
<dbReference type="RefSeq" id="WP_063786384.1">
    <property type="nucleotide sequence ID" value="NZ_KQ257833.1"/>
</dbReference>
<dbReference type="SMR" id="A0A0L0JLL4"/>
<dbReference type="GO" id="GO:0046306">
    <property type="term" value="P:alkanesulfonate catabolic process"/>
    <property type="evidence" value="ECO:0007669"/>
    <property type="project" value="TreeGrafter"/>
</dbReference>
<keyword evidence="1" id="KW-0285">Flavoprotein</keyword>
<dbReference type="Gene3D" id="3.20.20.30">
    <property type="entry name" value="Luciferase-like domain"/>
    <property type="match status" value="1"/>
</dbReference>
<accession>A0A0L0JLL4</accession>
<gene>
    <name evidence="6" type="ORF">IQ63_36545</name>
</gene>
<evidence type="ECO:0000259" key="5">
    <source>
        <dbReference type="Pfam" id="PF00296"/>
    </source>
</evidence>
<reference evidence="7" key="1">
    <citation type="submission" date="2014-07" db="EMBL/GenBank/DDBJ databases">
        <title>Genome sequencing of plant-pathogenic Streptomyces species.</title>
        <authorList>
            <person name="Harrison J."/>
            <person name="Sapp M."/>
            <person name="Thwaites R."/>
            <person name="Studholme D.J."/>
        </authorList>
    </citation>
    <scope>NUCLEOTIDE SEQUENCE [LARGE SCALE GENOMIC DNA]</scope>
    <source>
        <strain evidence="7">NCPPB 4445</strain>
    </source>
</reference>
<dbReference type="Pfam" id="PF00296">
    <property type="entry name" value="Bac_luciferase"/>
    <property type="match status" value="1"/>
</dbReference>
<dbReference type="EMBL" id="JPPY01000207">
    <property type="protein sequence ID" value="KND26597.1"/>
    <property type="molecule type" value="Genomic_DNA"/>
</dbReference>
<evidence type="ECO:0000313" key="6">
    <source>
        <dbReference type="EMBL" id="KND26597.1"/>
    </source>
</evidence>
<dbReference type="InterPro" id="IPR036661">
    <property type="entry name" value="Luciferase-like_sf"/>
</dbReference>
<comment type="caution">
    <text evidence="6">The sequence shown here is derived from an EMBL/GenBank/DDBJ whole genome shotgun (WGS) entry which is preliminary data.</text>
</comment>
<protein>
    <submittedName>
        <fullName evidence="6">Dehydrogenase</fullName>
    </submittedName>
</protein>